<name>A0A9K3L6C6_9STRA</name>
<organism evidence="12 13">
    <name type="scientific">Nitzschia inconspicua</name>
    <dbReference type="NCBI Taxonomy" id="303405"/>
    <lineage>
        <taxon>Eukaryota</taxon>
        <taxon>Sar</taxon>
        <taxon>Stramenopiles</taxon>
        <taxon>Ochrophyta</taxon>
        <taxon>Bacillariophyta</taxon>
        <taxon>Bacillariophyceae</taxon>
        <taxon>Bacillariophycidae</taxon>
        <taxon>Bacillariales</taxon>
        <taxon>Bacillariaceae</taxon>
        <taxon>Nitzschia</taxon>
    </lineage>
</organism>
<dbReference type="GO" id="GO:0005789">
    <property type="term" value="C:endoplasmic reticulum membrane"/>
    <property type="evidence" value="ECO:0007669"/>
    <property type="project" value="UniProtKB-SubCell"/>
</dbReference>
<evidence type="ECO:0000256" key="5">
    <source>
        <dbReference type="ARBA" id="ARBA00022692"/>
    </source>
</evidence>
<protein>
    <recommendedName>
        <fullName evidence="11">Acyltransferase</fullName>
        <ecNumber evidence="11">2.3.1.-</ecNumber>
    </recommendedName>
</protein>
<dbReference type="Proteomes" id="UP000693970">
    <property type="component" value="Unassembled WGS sequence"/>
</dbReference>
<dbReference type="PANTHER" id="PTHR12317">
    <property type="entry name" value="DIACYLGLYCEROL O-ACYLTRANSFERASE"/>
    <property type="match status" value="1"/>
</dbReference>
<evidence type="ECO:0000256" key="1">
    <source>
        <dbReference type="ARBA" id="ARBA00004477"/>
    </source>
</evidence>
<keyword evidence="4 11" id="KW-0808">Transferase</keyword>
<evidence type="ECO:0000256" key="8">
    <source>
        <dbReference type="ARBA" id="ARBA00023098"/>
    </source>
</evidence>
<keyword evidence="6 11" id="KW-0256">Endoplasmic reticulum</keyword>
<evidence type="ECO:0000256" key="11">
    <source>
        <dbReference type="RuleBase" id="RU367023"/>
    </source>
</evidence>
<keyword evidence="5 11" id="KW-0812">Transmembrane</keyword>
<evidence type="ECO:0000256" key="2">
    <source>
        <dbReference type="ARBA" id="ARBA00005420"/>
    </source>
</evidence>
<evidence type="ECO:0000313" key="13">
    <source>
        <dbReference type="Proteomes" id="UP000693970"/>
    </source>
</evidence>
<reference evidence="12" key="1">
    <citation type="journal article" date="2021" name="Sci. Rep.">
        <title>Diploid genomic architecture of Nitzschia inconspicua, an elite biomass production diatom.</title>
        <authorList>
            <person name="Oliver A."/>
            <person name="Podell S."/>
            <person name="Pinowska A."/>
            <person name="Traller J.C."/>
            <person name="Smith S.R."/>
            <person name="McClure R."/>
            <person name="Beliaev A."/>
            <person name="Bohutskyi P."/>
            <person name="Hill E.A."/>
            <person name="Rabines A."/>
            <person name="Zheng H."/>
            <person name="Allen L.Z."/>
            <person name="Kuo A."/>
            <person name="Grigoriev I.V."/>
            <person name="Allen A.E."/>
            <person name="Hazlebeck D."/>
            <person name="Allen E.E."/>
        </authorList>
    </citation>
    <scope>NUCLEOTIDE SEQUENCE</scope>
    <source>
        <strain evidence="12">Hildebrandi</strain>
    </source>
</reference>
<dbReference type="AlphaFoldDB" id="A0A9K3L6C6"/>
<dbReference type="InterPro" id="IPR007130">
    <property type="entry name" value="DAGAT"/>
</dbReference>
<dbReference type="Pfam" id="PF03982">
    <property type="entry name" value="DAGAT"/>
    <property type="match status" value="1"/>
</dbReference>
<evidence type="ECO:0000256" key="3">
    <source>
        <dbReference type="ARBA" id="ARBA00022516"/>
    </source>
</evidence>
<comment type="subcellular location">
    <subcellularLocation>
        <location evidence="1 11">Endoplasmic reticulum membrane</location>
        <topology evidence="1 11">Multi-pass membrane protein</topology>
    </subcellularLocation>
</comment>
<keyword evidence="8" id="KW-0443">Lipid metabolism</keyword>
<feature type="transmembrane region" description="Helical" evidence="11">
    <location>
        <begin position="16"/>
        <end position="39"/>
    </location>
</feature>
<dbReference type="GO" id="GO:0008374">
    <property type="term" value="F:O-acyltransferase activity"/>
    <property type="evidence" value="ECO:0007669"/>
    <property type="project" value="InterPro"/>
</dbReference>
<keyword evidence="10 12" id="KW-0012">Acyltransferase</keyword>
<dbReference type="EMBL" id="JAGRRH010000015">
    <property type="protein sequence ID" value="KAG7355641.1"/>
    <property type="molecule type" value="Genomic_DNA"/>
</dbReference>
<keyword evidence="3" id="KW-0444">Lipid biosynthesis</keyword>
<dbReference type="OrthoDB" id="264532at2759"/>
<sequence>MVLTTTDLTFSSKLHAYLVFNGFFLFLIGLNVTLLLAFLRYPFQVGAYILLPYYTYCKVLTRPETKQGTRWPSFSKNFFLLTILRDYLGLTIHQPLPERLVEAEQTKDAQFIIAVFPHGTASDYRVAMDGMLDQVFPNTYDNVRTLGASVLLLIPIVREIFLWTSGIDASRPVAEKALDKGYSLVVLPGGEAEQIRTICSRERVYLKNRKGFLKLALRKGVPVVPMYVFGVSDFYRTSNAMMGPRLWLVKNLGICIPFAVGFWGSILCPRPVKTTIVVGEPLSFPISDAKQGPTAEELDKAHQQFCIALVGLFDEHKRRLGYGERTLELL</sequence>
<dbReference type="EC" id="2.3.1.-" evidence="11"/>
<evidence type="ECO:0000256" key="10">
    <source>
        <dbReference type="ARBA" id="ARBA00023315"/>
    </source>
</evidence>
<evidence type="ECO:0000256" key="6">
    <source>
        <dbReference type="ARBA" id="ARBA00022824"/>
    </source>
</evidence>
<evidence type="ECO:0000256" key="7">
    <source>
        <dbReference type="ARBA" id="ARBA00022989"/>
    </source>
</evidence>
<proteinExistence type="inferred from homology"/>
<comment type="similarity">
    <text evidence="2 11">Belongs to the diacylglycerol acyltransferase family.</text>
</comment>
<evidence type="ECO:0000256" key="4">
    <source>
        <dbReference type="ARBA" id="ARBA00022679"/>
    </source>
</evidence>
<gene>
    <name evidence="12" type="ORF">IV203_000327</name>
</gene>
<evidence type="ECO:0000313" key="12">
    <source>
        <dbReference type="EMBL" id="KAG7355641.1"/>
    </source>
</evidence>
<keyword evidence="7 11" id="KW-1133">Transmembrane helix</keyword>
<evidence type="ECO:0000256" key="9">
    <source>
        <dbReference type="ARBA" id="ARBA00023136"/>
    </source>
</evidence>
<dbReference type="CDD" id="cd07987">
    <property type="entry name" value="LPLAT_MGAT-like"/>
    <property type="match status" value="1"/>
</dbReference>
<comment type="caution">
    <text evidence="12">The sequence shown here is derived from an EMBL/GenBank/DDBJ whole genome shotgun (WGS) entry which is preliminary data.</text>
</comment>
<accession>A0A9K3L6C6</accession>
<reference evidence="12" key="2">
    <citation type="submission" date="2021-04" db="EMBL/GenBank/DDBJ databases">
        <authorList>
            <person name="Podell S."/>
        </authorList>
    </citation>
    <scope>NUCLEOTIDE SEQUENCE</scope>
    <source>
        <strain evidence="12">Hildebrandi</strain>
    </source>
</reference>
<comment type="caution">
    <text evidence="11">Lacks conserved residue(s) required for the propagation of feature annotation.</text>
</comment>
<keyword evidence="9 11" id="KW-0472">Membrane</keyword>
<keyword evidence="13" id="KW-1185">Reference proteome</keyword>
<dbReference type="GO" id="GO:0006629">
    <property type="term" value="P:lipid metabolic process"/>
    <property type="evidence" value="ECO:0007669"/>
    <property type="project" value="UniProtKB-KW"/>
</dbReference>